<evidence type="ECO:0000256" key="1">
    <source>
        <dbReference type="SAM" id="MobiDB-lite"/>
    </source>
</evidence>
<accession>A0AA39X7Q0</accession>
<feature type="region of interest" description="Disordered" evidence="1">
    <location>
        <begin position="54"/>
        <end position="76"/>
    </location>
</feature>
<gene>
    <name evidence="2" type="ORF">B0T17DRAFT_148351</name>
</gene>
<dbReference type="EMBL" id="JAULSR010000002">
    <property type="protein sequence ID" value="KAK0628275.1"/>
    <property type="molecule type" value="Genomic_DNA"/>
</dbReference>
<proteinExistence type="predicted"/>
<evidence type="ECO:0000313" key="2">
    <source>
        <dbReference type="EMBL" id="KAK0628275.1"/>
    </source>
</evidence>
<reference evidence="2" key="1">
    <citation type="submission" date="2023-06" db="EMBL/GenBank/DDBJ databases">
        <title>Genome-scale phylogeny and comparative genomics of the fungal order Sordariales.</title>
        <authorList>
            <consortium name="Lawrence Berkeley National Laboratory"/>
            <person name="Hensen N."/>
            <person name="Bonometti L."/>
            <person name="Westerberg I."/>
            <person name="Brannstrom I.O."/>
            <person name="Guillou S."/>
            <person name="Cros-Aarteil S."/>
            <person name="Calhoun S."/>
            <person name="Haridas S."/>
            <person name="Kuo A."/>
            <person name="Mondo S."/>
            <person name="Pangilinan J."/>
            <person name="Riley R."/>
            <person name="LaButti K."/>
            <person name="Andreopoulos B."/>
            <person name="Lipzen A."/>
            <person name="Chen C."/>
            <person name="Yanf M."/>
            <person name="Daum C."/>
            <person name="Ng V."/>
            <person name="Clum A."/>
            <person name="Steindorff A."/>
            <person name="Ohm R."/>
            <person name="Martin F."/>
            <person name="Silar P."/>
            <person name="Natvig D."/>
            <person name="Lalanne C."/>
            <person name="Gautier V."/>
            <person name="Ament-velasquez S.L."/>
            <person name="Kruys A."/>
            <person name="Hutchinson M.I."/>
            <person name="Powell A.J."/>
            <person name="Barry K."/>
            <person name="Miller A.N."/>
            <person name="Grigoriev I.V."/>
            <person name="Debuchy R."/>
            <person name="Gladieux P."/>
            <person name="Thoren M.H."/>
            <person name="Johannesson H."/>
        </authorList>
    </citation>
    <scope>NUCLEOTIDE SEQUENCE</scope>
    <source>
        <strain evidence="2">SMH3391-2</strain>
    </source>
</reference>
<dbReference type="Proteomes" id="UP001174934">
    <property type="component" value="Unassembled WGS sequence"/>
</dbReference>
<comment type="caution">
    <text evidence="2">The sequence shown here is derived from an EMBL/GenBank/DDBJ whole genome shotgun (WGS) entry which is preliminary data.</text>
</comment>
<protein>
    <submittedName>
        <fullName evidence="2">Uncharacterized protein</fullName>
    </submittedName>
</protein>
<evidence type="ECO:0000313" key="3">
    <source>
        <dbReference type="Proteomes" id="UP001174934"/>
    </source>
</evidence>
<organism evidence="2 3">
    <name type="scientific">Bombardia bombarda</name>
    <dbReference type="NCBI Taxonomy" id="252184"/>
    <lineage>
        <taxon>Eukaryota</taxon>
        <taxon>Fungi</taxon>
        <taxon>Dikarya</taxon>
        <taxon>Ascomycota</taxon>
        <taxon>Pezizomycotina</taxon>
        <taxon>Sordariomycetes</taxon>
        <taxon>Sordariomycetidae</taxon>
        <taxon>Sordariales</taxon>
        <taxon>Lasiosphaeriaceae</taxon>
        <taxon>Bombardia</taxon>
    </lineage>
</organism>
<feature type="compositionally biased region" description="Polar residues" evidence="1">
    <location>
        <begin position="61"/>
        <end position="76"/>
    </location>
</feature>
<dbReference type="AlphaFoldDB" id="A0AA39X7Q0"/>
<keyword evidence="3" id="KW-1185">Reference proteome</keyword>
<sequence length="250" mass="28141">MSGEILQWQCTCSAFFPTNDALEAHLEEYKSRERYLSAEREKCRTHSRVDDDPATCDNGLDDSNNGPTSIHGGTTSSGQHLCPRNEYVSCEKVCVCCFKVLRLASEYIRHADKHKDAHGAELTYITAVCAELCEHVDQELDRSLAEHKKRAWDTADLDLVASEARRPRLDKTDGMNANHSRPQHINAGFADISVEAFYANSMEESSTYFDAPILSILNFPPASILLTDHPQWMPEDHSTKHPNVGNVYRE</sequence>
<name>A0AA39X7Q0_9PEZI</name>